<sequence>MKDSRMEWRAFLLVFTLRESWNNFEEGVSSSGQIPGPTHRRQEIRRSPEGQSQEQIQTCLECLRKETEEIQEIQSRENQRIHFLLTQVATRRQRVISEFARLRQFLEEQHRALLAQLEGLEGDILKQRDEFDMLVTGEMSRFSALITELEEKKERSARELLTVRLPPLPHLHSVEPVPFTSRLIPMEDGPQDLRCEARKCRKPEAVSPELGQRIRDLPQQALLLQREMKVFLGERSPGLHTPRPPGPATPGLPVPGFPYLQIFIKSAHWGDVRMKRRNDQNDQLDAPTPQSSHSEDELPEDFPVVRNMLHRLAGKGGSGGCSRSAPLSLKDHQALWTVLAWVKASRDPRIASGQQSPLEKKILNLGGVRTKAARQLRTQKNQEEYQTLYREQDLSLDYWLARVESYYSKGLVGMMRAQEAGNGIEKKWEGKATQSTDRQTQCCLVPEREMRHIARQMQQAAQARELTEKALRQLLWSPPEPALPKLVCAGPGIQNAQRRKRVNDREQMQIKDHQERMIRGRELIEQRLKARFLRKSQSQPPTTEKRERIKKEIKEFESVTAYPLFQPRRSRIKVNILMEKSQNREEEDTIIKTYQRKFLTLPPFLRSQIRKIKD</sequence>
<feature type="region of interest" description="Disordered" evidence="2">
    <location>
        <begin position="26"/>
        <end position="52"/>
    </location>
</feature>
<evidence type="ECO:0000313" key="4">
    <source>
        <dbReference type="Proteomes" id="UP000010556"/>
    </source>
</evidence>
<dbReference type="InterPro" id="IPR040005">
    <property type="entry name" value="Polr1has"/>
</dbReference>
<proteinExistence type="predicted"/>
<dbReference type="InterPro" id="IPR040721">
    <property type="entry name" value="DUF5520"/>
</dbReference>
<keyword evidence="4" id="KW-1185">Reference proteome</keyword>
<dbReference type="PANTHER" id="PTHR41403">
    <property type="entry name" value="RCG43477-RELATED"/>
    <property type="match status" value="1"/>
</dbReference>
<gene>
    <name evidence="3" type="ORF">MDA_GLEAN10002426</name>
</gene>
<accession>L5M7P8</accession>
<feature type="region of interest" description="Disordered" evidence="2">
    <location>
        <begin position="278"/>
        <end position="298"/>
    </location>
</feature>
<dbReference type="EMBL" id="KB103917">
    <property type="protein sequence ID" value="ELK33738.1"/>
    <property type="molecule type" value="Genomic_DNA"/>
</dbReference>
<evidence type="ECO:0000256" key="1">
    <source>
        <dbReference type="SAM" id="Coils"/>
    </source>
</evidence>
<dbReference type="Pfam" id="PF17658">
    <property type="entry name" value="DUF5520"/>
    <property type="match status" value="1"/>
</dbReference>
<dbReference type="AlphaFoldDB" id="L5M7P8"/>
<protein>
    <submittedName>
        <fullName evidence="3">Uncharacterized protein</fullName>
    </submittedName>
</protein>
<name>L5M7P8_MYODS</name>
<keyword evidence="1" id="KW-0175">Coiled coil</keyword>
<feature type="coiled-coil region" evidence="1">
    <location>
        <begin position="103"/>
        <end position="159"/>
    </location>
</feature>
<dbReference type="PANTHER" id="PTHR41403:SF3">
    <property type="entry name" value="ZNRD1 ANTISENSE RNA 1-RELATED"/>
    <property type="match status" value="1"/>
</dbReference>
<organism evidence="3 4">
    <name type="scientific">Myotis davidii</name>
    <name type="common">David's myotis</name>
    <dbReference type="NCBI Taxonomy" id="225400"/>
    <lineage>
        <taxon>Eukaryota</taxon>
        <taxon>Metazoa</taxon>
        <taxon>Chordata</taxon>
        <taxon>Craniata</taxon>
        <taxon>Vertebrata</taxon>
        <taxon>Euteleostomi</taxon>
        <taxon>Mammalia</taxon>
        <taxon>Eutheria</taxon>
        <taxon>Laurasiatheria</taxon>
        <taxon>Chiroptera</taxon>
        <taxon>Yangochiroptera</taxon>
        <taxon>Vespertilionidae</taxon>
        <taxon>Myotis</taxon>
    </lineage>
</organism>
<evidence type="ECO:0000313" key="3">
    <source>
        <dbReference type="EMBL" id="ELK33738.1"/>
    </source>
</evidence>
<dbReference type="Proteomes" id="UP000010556">
    <property type="component" value="Unassembled WGS sequence"/>
</dbReference>
<reference evidence="4" key="1">
    <citation type="journal article" date="2013" name="Science">
        <title>Comparative analysis of bat genomes provides insight into the evolution of flight and immunity.</title>
        <authorList>
            <person name="Zhang G."/>
            <person name="Cowled C."/>
            <person name="Shi Z."/>
            <person name="Huang Z."/>
            <person name="Bishop-Lilly K.A."/>
            <person name="Fang X."/>
            <person name="Wynne J.W."/>
            <person name="Xiong Z."/>
            <person name="Baker M.L."/>
            <person name="Zhao W."/>
            <person name="Tachedjian M."/>
            <person name="Zhu Y."/>
            <person name="Zhou P."/>
            <person name="Jiang X."/>
            <person name="Ng J."/>
            <person name="Yang L."/>
            <person name="Wu L."/>
            <person name="Xiao J."/>
            <person name="Feng Y."/>
            <person name="Chen Y."/>
            <person name="Sun X."/>
            <person name="Zhang Y."/>
            <person name="Marsh G.A."/>
            <person name="Crameri G."/>
            <person name="Broder C.C."/>
            <person name="Frey K.G."/>
            <person name="Wang L.F."/>
            <person name="Wang J."/>
        </authorList>
    </citation>
    <scope>NUCLEOTIDE SEQUENCE [LARGE SCALE GENOMIC DNA]</scope>
</reference>
<evidence type="ECO:0000256" key="2">
    <source>
        <dbReference type="SAM" id="MobiDB-lite"/>
    </source>
</evidence>